<accession>A0A8J9YF27</accession>
<dbReference type="AlphaFoldDB" id="A0A8J9YF27"/>
<dbReference type="Proteomes" id="UP000838878">
    <property type="component" value="Chromosome 4"/>
</dbReference>
<name>A0A8J9YF27_9NEOP</name>
<gene>
    <name evidence="1" type="ORF">BINO364_LOCUS9630</name>
</gene>
<dbReference type="OrthoDB" id="6926885at2759"/>
<feature type="non-terminal residue" evidence="1">
    <location>
        <position position="174"/>
    </location>
</feature>
<protein>
    <submittedName>
        <fullName evidence="1">Uncharacterized protein</fullName>
    </submittedName>
</protein>
<sequence>MTSELKFKELITKRSSIKGRVTKFKIYLESLVALESISAVEVNKLAMKLSRMEALFIEFDGLQSQIEVHSEANQSAELSTRDFIEQEFDNCIAIAQDLIQSNSSAPKRVEGERSIAWFSYHLTKAMMLESYTRAFKGREDVGATSAPRNATQPQPSRYWLPAVNAIGTTRGMTR</sequence>
<evidence type="ECO:0000313" key="1">
    <source>
        <dbReference type="EMBL" id="CAH0723856.1"/>
    </source>
</evidence>
<keyword evidence="2" id="KW-1185">Reference proteome</keyword>
<dbReference type="EMBL" id="OV170224">
    <property type="protein sequence ID" value="CAH0723856.1"/>
    <property type="molecule type" value="Genomic_DNA"/>
</dbReference>
<reference evidence="1" key="1">
    <citation type="submission" date="2021-12" db="EMBL/GenBank/DDBJ databases">
        <authorList>
            <person name="Martin H S."/>
        </authorList>
    </citation>
    <scope>NUCLEOTIDE SEQUENCE</scope>
</reference>
<evidence type="ECO:0000313" key="2">
    <source>
        <dbReference type="Proteomes" id="UP000838878"/>
    </source>
</evidence>
<organism evidence="1 2">
    <name type="scientific">Brenthis ino</name>
    <name type="common">lesser marbled fritillary</name>
    <dbReference type="NCBI Taxonomy" id="405034"/>
    <lineage>
        <taxon>Eukaryota</taxon>
        <taxon>Metazoa</taxon>
        <taxon>Ecdysozoa</taxon>
        <taxon>Arthropoda</taxon>
        <taxon>Hexapoda</taxon>
        <taxon>Insecta</taxon>
        <taxon>Pterygota</taxon>
        <taxon>Neoptera</taxon>
        <taxon>Endopterygota</taxon>
        <taxon>Lepidoptera</taxon>
        <taxon>Glossata</taxon>
        <taxon>Ditrysia</taxon>
        <taxon>Papilionoidea</taxon>
        <taxon>Nymphalidae</taxon>
        <taxon>Heliconiinae</taxon>
        <taxon>Argynnini</taxon>
        <taxon>Brenthis</taxon>
    </lineage>
</organism>
<proteinExistence type="predicted"/>